<organism evidence="2 3">
    <name type="scientific">Plasmodium falciparum UGT5.1</name>
    <dbReference type="NCBI Taxonomy" id="1237627"/>
    <lineage>
        <taxon>Eukaryota</taxon>
        <taxon>Sar</taxon>
        <taxon>Alveolata</taxon>
        <taxon>Apicomplexa</taxon>
        <taxon>Aconoidasida</taxon>
        <taxon>Haemosporida</taxon>
        <taxon>Plasmodiidae</taxon>
        <taxon>Plasmodium</taxon>
        <taxon>Plasmodium (Laverania)</taxon>
    </lineage>
</organism>
<feature type="transmembrane region" description="Helical" evidence="1">
    <location>
        <begin position="250"/>
        <end position="269"/>
    </location>
</feature>
<keyword evidence="1" id="KW-0812">Transmembrane</keyword>
<proteinExistence type="predicted"/>
<dbReference type="Proteomes" id="UP000030697">
    <property type="component" value="Unassembled WGS sequence"/>
</dbReference>
<gene>
    <name evidence="2" type="ORF">C923_01261</name>
</gene>
<protein>
    <submittedName>
        <fullName evidence="2">Uncharacterized protein</fullName>
    </submittedName>
</protein>
<sequence length="571" mass="66844">MKKSKKTSKKVIDPHVPHEYKGAPIENSVYKTAARAVSLVHAVIESFGKNIQCFRNLIICSYKYRRMLRTTANKFDEIYDMLKAVVHEILNTFDLRVTIFNVFWLREWTEFNYRLTGSIGRFSINITKNTVSLFLNMYKHLKDISNVHMPDLIKKVYCLDNKYKVQAVECSEEVDAQNVVYRYSLLELIELDFYVYYKENFYLYNTIWPVEIKNKSPLITTDSKGRVVIPWIVFGNSFNFYLYVFNNLALFEWFVFEVKSFLVYVSGLIKWLNIIEDKHVTIRYMCCAYSLKNLAGVVKKGIFYLGNKVPKVVEKGLPCLPNVQNVACRIVDIDMIEQNDVVENVAVENAVVENVVVENVVVENVVVEHIVAEKVEKKVEDELMENIVKDWRISLYDKSKIIALLALLYNENESNGDEYLDVNRERIINLLFFLYKKYIDKKDLELSTKSKITDILCLLYSVDSTTNEDNKLMRKNIIEILSVLLKKKYKNEPFFTIKRKKVIDLIYFFFVTKEKKAEVSNMNKIVEAMKNDNSFRSIIGILDKSLLDINAKVEIVYEKKNEKLLSVDDDM</sequence>
<dbReference type="PANTHER" id="PTHR37156:SF2">
    <property type="match status" value="1"/>
</dbReference>
<name>W7JGK9_PLAFA</name>
<reference evidence="2 3" key="1">
    <citation type="submission" date="2013-02" db="EMBL/GenBank/DDBJ databases">
        <title>The Genome Sequence of Plasmodium falciparum UGT5.1.</title>
        <authorList>
            <consortium name="The Broad Institute Genome Sequencing Platform"/>
            <consortium name="The Broad Institute Genome Sequencing Center for Infectious Disease"/>
            <person name="Neafsey D."/>
            <person name="Cheeseman I."/>
            <person name="Volkman S."/>
            <person name="Adams J."/>
            <person name="Walker B."/>
            <person name="Young S.K."/>
            <person name="Zeng Q."/>
            <person name="Gargeya S."/>
            <person name="Fitzgerald M."/>
            <person name="Haas B."/>
            <person name="Abouelleil A."/>
            <person name="Alvarado L."/>
            <person name="Arachchi H.M."/>
            <person name="Berlin A.M."/>
            <person name="Chapman S.B."/>
            <person name="Dewar J."/>
            <person name="Goldberg J."/>
            <person name="Griggs A."/>
            <person name="Gujja S."/>
            <person name="Hansen M."/>
            <person name="Howarth C."/>
            <person name="Imamovic A."/>
            <person name="Larimer J."/>
            <person name="McCowan C."/>
            <person name="Murphy C."/>
            <person name="Neiman D."/>
            <person name="Pearson M."/>
            <person name="Priest M."/>
            <person name="Roberts A."/>
            <person name="Saif S."/>
            <person name="Shea T."/>
            <person name="Sisk P."/>
            <person name="Sykes S."/>
            <person name="Wortman J."/>
            <person name="Nusbaum C."/>
            <person name="Birren B."/>
        </authorList>
    </citation>
    <scope>NUCLEOTIDE SEQUENCE [LARGE SCALE GENOMIC DNA]</scope>
    <source>
        <strain evidence="2 3">UGT5.1</strain>
    </source>
</reference>
<keyword evidence="1" id="KW-0472">Membrane</keyword>
<evidence type="ECO:0000313" key="3">
    <source>
        <dbReference type="Proteomes" id="UP000030697"/>
    </source>
</evidence>
<dbReference type="AlphaFoldDB" id="W7JGK9"/>
<keyword evidence="1" id="KW-1133">Transmembrane helix</keyword>
<evidence type="ECO:0000256" key="1">
    <source>
        <dbReference type="SAM" id="Phobius"/>
    </source>
</evidence>
<feature type="transmembrane region" description="Helical" evidence="1">
    <location>
        <begin position="227"/>
        <end position="244"/>
    </location>
</feature>
<dbReference type="EMBL" id="KE124457">
    <property type="protein sequence ID" value="EWC78067.1"/>
    <property type="molecule type" value="Genomic_DNA"/>
</dbReference>
<evidence type="ECO:0000313" key="2">
    <source>
        <dbReference type="EMBL" id="EWC78067.1"/>
    </source>
</evidence>
<accession>W7JGK9</accession>
<dbReference type="PANTHER" id="PTHR37156">
    <property type="match status" value="1"/>
</dbReference>